<feature type="domain" description="Pyrrolo-quinoline quinone repeat" evidence="6">
    <location>
        <begin position="75"/>
        <end position="318"/>
    </location>
</feature>
<evidence type="ECO:0000256" key="3">
    <source>
        <dbReference type="ARBA" id="ARBA00023237"/>
    </source>
</evidence>
<dbReference type="PANTHER" id="PTHR34512:SF30">
    <property type="entry name" value="OUTER MEMBRANE PROTEIN ASSEMBLY FACTOR BAMB"/>
    <property type="match status" value="1"/>
</dbReference>
<keyword evidence="2 4" id="KW-0472">Membrane</keyword>
<dbReference type="NCBIfam" id="TIGR03300">
    <property type="entry name" value="assembly_YfgL"/>
    <property type="match status" value="1"/>
</dbReference>
<dbReference type="InterPro" id="IPR018391">
    <property type="entry name" value="PQQ_b-propeller_rpt"/>
</dbReference>
<dbReference type="PROSITE" id="PS51257">
    <property type="entry name" value="PROKAR_LIPOPROTEIN"/>
    <property type="match status" value="1"/>
</dbReference>
<dbReference type="GO" id="GO:0004674">
    <property type="term" value="F:protein serine/threonine kinase activity"/>
    <property type="evidence" value="ECO:0007669"/>
    <property type="project" value="UniProtKB-KW"/>
</dbReference>
<dbReference type="HAMAP" id="MF_00923">
    <property type="entry name" value="OM_assembly_BamB"/>
    <property type="match status" value="1"/>
</dbReference>
<accession>A0A0A7EDT0</accession>
<dbReference type="KEGG" id="pseo:OM33_06435"/>
<keyword evidence="3 4" id="KW-0998">Cell outer membrane</keyword>
<evidence type="ECO:0000256" key="2">
    <source>
        <dbReference type="ARBA" id="ARBA00023136"/>
    </source>
</evidence>
<dbReference type="eggNOG" id="COG1520">
    <property type="taxonomic scope" value="Bacteria"/>
</dbReference>
<evidence type="ECO:0000259" key="6">
    <source>
        <dbReference type="Pfam" id="PF13360"/>
    </source>
</evidence>
<dbReference type="InterPro" id="IPR015943">
    <property type="entry name" value="WD40/YVTN_repeat-like_dom_sf"/>
</dbReference>
<keyword evidence="1 4" id="KW-0732">Signal</keyword>
<comment type="subcellular location">
    <subcellularLocation>
        <location evidence="4">Cell outer membrane</location>
        <topology evidence="4">Lipid-anchor</topology>
    </subcellularLocation>
</comment>
<dbReference type="GO" id="GO:0009279">
    <property type="term" value="C:cell outer membrane"/>
    <property type="evidence" value="ECO:0007669"/>
    <property type="project" value="UniProtKB-SubCell"/>
</dbReference>
<comment type="subunit">
    <text evidence="4">Part of the Bam complex.</text>
</comment>
<keyword evidence="7" id="KW-0418">Kinase</keyword>
<keyword evidence="4" id="KW-0449">Lipoprotein</keyword>
<feature type="chain" id="PRO_5008984296" description="Outer membrane protein assembly factor BamB" evidence="5">
    <location>
        <begin position="23"/>
        <end position="395"/>
    </location>
</feature>
<evidence type="ECO:0000313" key="7">
    <source>
        <dbReference type="EMBL" id="AIY64825.1"/>
    </source>
</evidence>
<evidence type="ECO:0000313" key="8">
    <source>
        <dbReference type="Proteomes" id="UP000030341"/>
    </source>
</evidence>
<evidence type="ECO:0000256" key="4">
    <source>
        <dbReference type="HAMAP-Rule" id="MF_00923"/>
    </source>
</evidence>
<keyword evidence="4" id="KW-0564">Palmitate</keyword>
<comment type="function">
    <text evidence="4">Part of the outer membrane protein assembly complex, which is involved in assembly and insertion of beta-barrel proteins into the outer membrane.</text>
</comment>
<organism evidence="7 8">
    <name type="scientific">Pseudoalteromonas piratica</name>
    <dbReference type="NCBI Taxonomy" id="1348114"/>
    <lineage>
        <taxon>Bacteria</taxon>
        <taxon>Pseudomonadati</taxon>
        <taxon>Pseudomonadota</taxon>
        <taxon>Gammaproteobacteria</taxon>
        <taxon>Alteromonadales</taxon>
        <taxon>Pseudoalteromonadaceae</taxon>
        <taxon>Pseudoalteromonas</taxon>
    </lineage>
</organism>
<dbReference type="STRING" id="1348114.OM33_06435"/>
<dbReference type="Pfam" id="PF13360">
    <property type="entry name" value="PQQ_2"/>
    <property type="match status" value="1"/>
</dbReference>
<dbReference type="InterPro" id="IPR002372">
    <property type="entry name" value="PQQ_rpt_dom"/>
</dbReference>
<dbReference type="GO" id="GO:0051205">
    <property type="term" value="P:protein insertion into membrane"/>
    <property type="evidence" value="ECO:0007669"/>
    <property type="project" value="UniProtKB-UniRule"/>
</dbReference>
<protein>
    <recommendedName>
        <fullName evidence="4">Outer membrane protein assembly factor BamB</fullName>
    </recommendedName>
</protein>
<reference evidence="7 8" key="1">
    <citation type="submission" date="2014-11" db="EMBL/GenBank/DDBJ databases">
        <title>Complete Genome Sequence of Pseudoalteromonas sp. Strain OCN003 Isolated from Kaneohe Bay, Oahu, Hawaii.</title>
        <authorList>
            <person name="Beurmann S."/>
            <person name="Videau P."/>
            <person name="Ushijima B."/>
            <person name="Smith A.M."/>
            <person name="Aeby G.S."/>
            <person name="Callahan S.M."/>
            <person name="Belcaid M."/>
        </authorList>
    </citation>
    <scope>NUCLEOTIDE SEQUENCE [LARGE SCALE GENOMIC DNA]</scope>
    <source>
        <strain evidence="7 8">OCN003</strain>
    </source>
</reference>
<comment type="similarity">
    <text evidence="4">Belongs to the BamB family.</text>
</comment>
<evidence type="ECO:0000256" key="5">
    <source>
        <dbReference type="SAM" id="SignalP"/>
    </source>
</evidence>
<keyword evidence="7" id="KW-0723">Serine/threonine-protein kinase</keyword>
<dbReference type="InterPro" id="IPR017687">
    <property type="entry name" value="BamB"/>
</dbReference>
<dbReference type="PANTHER" id="PTHR34512">
    <property type="entry name" value="CELL SURFACE PROTEIN"/>
    <property type="match status" value="1"/>
</dbReference>
<dbReference type="OrthoDB" id="5173551at2"/>
<dbReference type="SUPFAM" id="SSF50998">
    <property type="entry name" value="Quinoprotein alcohol dehydrogenase-like"/>
    <property type="match status" value="1"/>
</dbReference>
<dbReference type="AlphaFoldDB" id="A0A0A7EDT0"/>
<gene>
    <name evidence="4" type="primary">bamB</name>
    <name evidence="7" type="ORF">OM33_06435</name>
</gene>
<keyword evidence="7" id="KW-0808">Transferase</keyword>
<dbReference type="HOGENOM" id="CLU_027480_0_1_6"/>
<dbReference type="InterPro" id="IPR011047">
    <property type="entry name" value="Quinoprotein_ADH-like_sf"/>
</dbReference>
<sequence length="395" mass="43066">MKKITLASLLLLTLGLAGCSSSEDDEDELKLPEIVNQFEAKSVWQTSVGSGVEHYFSRLSPVVYKDTVYVASRRGEIKAIDINTGKELWRTDVRENPAFWPWADDDSAKLSGGLSEAYGKVYVGTERGEVIALDRETGELAWRKKVPGEALSAPAAGDGLIYVNLGSGKLVALHPDEGEQRWVYEHEVPALTLRGISSPQSANGGVIFGEENGKLSVVISENGFLAWQADVAVPQGTSEFERLADVDTQPIIQGSTVYSLAYNGNLVAVDVRSGNVLWKREYSGYRDFTLDGRNIYLVDSEGSIYALDASSGIERWSQPALNGWFLTGPTVFGNYLVTGDQEGNLHWLDKETGDLVSRSEFDSSGFYVEPVTAGDKLIVITRDGEVSLVNLPLAN</sequence>
<keyword evidence="8" id="KW-1185">Reference proteome</keyword>
<dbReference type="Gene3D" id="2.130.10.10">
    <property type="entry name" value="YVTN repeat-like/Quinoprotein amine dehydrogenase"/>
    <property type="match status" value="1"/>
</dbReference>
<dbReference type="RefSeq" id="WP_038640149.1">
    <property type="nucleotide sequence ID" value="NZ_CP009888.1"/>
</dbReference>
<dbReference type="SMART" id="SM00564">
    <property type="entry name" value="PQQ"/>
    <property type="match status" value="7"/>
</dbReference>
<dbReference type="NCBIfam" id="NF008351">
    <property type="entry name" value="PRK11138.1"/>
    <property type="match status" value="1"/>
</dbReference>
<dbReference type="EMBL" id="CP009888">
    <property type="protein sequence ID" value="AIY64825.1"/>
    <property type="molecule type" value="Genomic_DNA"/>
</dbReference>
<dbReference type="Proteomes" id="UP000030341">
    <property type="component" value="Chromosome 1"/>
</dbReference>
<proteinExistence type="inferred from homology"/>
<dbReference type="GO" id="GO:0043165">
    <property type="term" value="P:Gram-negative-bacterium-type cell outer membrane assembly"/>
    <property type="evidence" value="ECO:0007669"/>
    <property type="project" value="UniProtKB-UniRule"/>
</dbReference>
<evidence type="ECO:0000256" key="1">
    <source>
        <dbReference type="ARBA" id="ARBA00022729"/>
    </source>
</evidence>
<feature type="signal peptide" evidence="5">
    <location>
        <begin position="1"/>
        <end position="22"/>
    </location>
</feature>
<name>A0A0A7EDT0_9GAMM</name>